<protein>
    <submittedName>
        <fullName evidence="3">Transposase</fullName>
    </submittedName>
</protein>
<evidence type="ECO:0000259" key="1">
    <source>
        <dbReference type="Pfam" id="PF13358"/>
    </source>
</evidence>
<dbReference type="KEGG" id="tig:THII_2224"/>
<dbReference type="KEGG" id="tig:THII_3754"/>
<feature type="domain" description="Tc1-like transposase DDE" evidence="1">
    <location>
        <begin position="1"/>
        <end position="49"/>
    </location>
</feature>
<dbReference type="Proteomes" id="UP000031623">
    <property type="component" value="Chromosome"/>
</dbReference>
<dbReference type="InterPro" id="IPR038717">
    <property type="entry name" value="Tc1-like_DDE_dom"/>
</dbReference>
<dbReference type="PANTHER" id="PTHR46564:SF1">
    <property type="entry name" value="TRANSPOSASE"/>
    <property type="match status" value="1"/>
</dbReference>
<dbReference type="EMBL" id="AP014633">
    <property type="protein sequence ID" value="BAP56521.1"/>
    <property type="molecule type" value="Genomic_DNA"/>
</dbReference>
<organism evidence="3 4">
    <name type="scientific">Thioploca ingrica</name>
    <dbReference type="NCBI Taxonomy" id="40754"/>
    <lineage>
        <taxon>Bacteria</taxon>
        <taxon>Pseudomonadati</taxon>
        <taxon>Pseudomonadota</taxon>
        <taxon>Gammaproteobacteria</taxon>
        <taxon>Thiotrichales</taxon>
        <taxon>Thiotrichaceae</taxon>
        <taxon>Thioploca</taxon>
    </lineage>
</organism>
<dbReference type="PANTHER" id="PTHR46564">
    <property type="entry name" value="TRANSPOSASE"/>
    <property type="match status" value="1"/>
</dbReference>
<dbReference type="EMBL" id="AP014633">
    <property type="protein sequence ID" value="BAP58051.1"/>
    <property type="molecule type" value="Genomic_DNA"/>
</dbReference>
<evidence type="ECO:0000313" key="3">
    <source>
        <dbReference type="EMBL" id="BAP58051.1"/>
    </source>
</evidence>
<dbReference type="GO" id="GO:0003676">
    <property type="term" value="F:nucleic acid binding"/>
    <property type="evidence" value="ECO:0007669"/>
    <property type="project" value="InterPro"/>
</dbReference>
<reference evidence="3 4" key="1">
    <citation type="journal article" date="2014" name="ISME J.">
        <title>Ecophysiology of Thioploca ingrica as revealed by the complete genome sequence supplemented with proteomic evidence.</title>
        <authorList>
            <person name="Kojima H."/>
            <person name="Ogura Y."/>
            <person name="Yamamoto N."/>
            <person name="Togashi T."/>
            <person name="Mori H."/>
            <person name="Watanabe T."/>
            <person name="Nemoto F."/>
            <person name="Kurokawa K."/>
            <person name="Hayashi T."/>
            <person name="Fukui M."/>
        </authorList>
    </citation>
    <scope>NUCLEOTIDE SEQUENCE [LARGE SCALE GENOMIC DNA]</scope>
</reference>
<evidence type="ECO:0000313" key="2">
    <source>
        <dbReference type="EMBL" id="BAP56521.1"/>
    </source>
</evidence>
<dbReference type="Pfam" id="PF13358">
    <property type="entry name" value="DDE_3"/>
    <property type="match status" value="1"/>
</dbReference>
<dbReference type="InterPro" id="IPR036397">
    <property type="entry name" value="RNaseH_sf"/>
</dbReference>
<dbReference type="Gene3D" id="3.30.420.10">
    <property type="entry name" value="Ribonuclease H-like superfamily/Ribonuclease H"/>
    <property type="match status" value="1"/>
</dbReference>
<sequence>MDNAAFHNRADIEQLFEQARHVLEYLPPYSPNLNPIEHKWAQAKAIRKQKPCSVEELFTPHIL</sequence>
<evidence type="ECO:0000313" key="4">
    <source>
        <dbReference type="Proteomes" id="UP000031623"/>
    </source>
</evidence>
<dbReference type="HOGENOM" id="CLU_056788_14_2_6"/>
<name>A0A090BW62_9GAMM</name>
<gene>
    <name evidence="2" type="ORF">THII_2224</name>
    <name evidence="3" type="ORF">THII_3754</name>
</gene>
<proteinExistence type="predicted"/>
<dbReference type="AlphaFoldDB" id="A0A090BW62"/>
<accession>A0A090BW62</accession>
<dbReference type="STRING" id="40754.THII_2224"/>
<keyword evidence="4" id="KW-1185">Reference proteome</keyword>